<gene>
    <name evidence="6" type="ORF">UFOPK1684_00395</name>
</gene>
<dbReference type="GO" id="GO:0000725">
    <property type="term" value="P:recombinational repair"/>
    <property type="evidence" value="ECO:0007669"/>
    <property type="project" value="TreeGrafter"/>
</dbReference>
<organism evidence="6">
    <name type="scientific">freshwater metagenome</name>
    <dbReference type="NCBI Taxonomy" id="449393"/>
    <lineage>
        <taxon>unclassified sequences</taxon>
        <taxon>metagenomes</taxon>
        <taxon>ecological metagenomes</taxon>
    </lineage>
</organism>
<dbReference type="InterPro" id="IPR011604">
    <property type="entry name" value="PDDEXK-like_dom_sf"/>
</dbReference>
<keyword evidence="1" id="KW-0547">Nucleotide-binding</keyword>
<dbReference type="PANTHER" id="PTHR11070:SF59">
    <property type="entry name" value="DNA 3'-5' HELICASE"/>
    <property type="match status" value="1"/>
</dbReference>
<feature type="domain" description="UvrD-like helicase ATP-binding" evidence="5">
    <location>
        <begin position="1"/>
        <end position="299"/>
    </location>
</feature>
<dbReference type="InterPro" id="IPR014016">
    <property type="entry name" value="UvrD-like_ATP-bd"/>
</dbReference>
<dbReference type="InterPro" id="IPR038726">
    <property type="entry name" value="PDDEXK_AddAB-type"/>
</dbReference>
<dbReference type="InterPro" id="IPR003593">
    <property type="entry name" value="AAA+_ATPase"/>
</dbReference>
<dbReference type="GO" id="GO:0005829">
    <property type="term" value="C:cytosol"/>
    <property type="evidence" value="ECO:0007669"/>
    <property type="project" value="TreeGrafter"/>
</dbReference>
<dbReference type="Gene3D" id="3.90.320.10">
    <property type="match status" value="1"/>
</dbReference>
<dbReference type="GO" id="GO:0033202">
    <property type="term" value="C:DNA helicase complex"/>
    <property type="evidence" value="ECO:0007669"/>
    <property type="project" value="TreeGrafter"/>
</dbReference>
<dbReference type="GO" id="GO:0043138">
    <property type="term" value="F:3'-5' DNA helicase activity"/>
    <property type="evidence" value="ECO:0007669"/>
    <property type="project" value="TreeGrafter"/>
</dbReference>
<dbReference type="Gene3D" id="3.40.50.300">
    <property type="entry name" value="P-loop containing nucleotide triphosphate hydrolases"/>
    <property type="match status" value="2"/>
</dbReference>
<keyword evidence="3" id="KW-0347">Helicase</keyword>
<dbReference type="Pfam" id="PF12705">
    <property type="entry name" value="PDDEXK_1"/>
    <property type="match status" value="1"/>
</dbReference>
<evidence type="ECO:0000256" key="2">
    <source>
        <dbReference type="ARBA" id="ARBA00022801"/>
    </source>
</evidence>
<proteinExistence type="predicted"/>
<dbReference type="AlphaFoldDB" id="A0A6J6DRI2"/>
<protein>
    <submittedName>
        <fullName evidence="6">Unannotated protein</fullName>
    </submittedName>
</protein>
<dbReference type="PROSITE" id="PS51198">
    <property type="entry name" value="UVRD_HELICASE_ATP_BIND"/>
    <property type="match status" value="1"/>
</dbReference>
<dbReference type="Pfam" id="PF00580">
    <property type="entry name" value="UvrD-helicase"/>
    <property type="match status" value="1"/>
</dbReference>
<dbReference type="Gene3D" id="1.10.10.160">
    <property type="match status" value="1"/>
</dbReference>
<accession>A0A6J6DRI2</accession>
<dbReference type="PANTHER" id="PTHR11070">
    <property type="entry name" value="UVRD / RECB / PCRA DNA HELICASE FAMILY MEMBER"/>
    <property type="match status" value="1"/>
</dbReference>
<dbReference type="Gene3D" id="1.10.486.10">
    <property type="entry name" value="PCRA, domain 4"/>
    <property type="match status" value="1"/>
</dbReference>
<keyword evidence="4" id="KW-0067">ATP-binding</keyword>
<dbReference type="InterPro" id="IPR013986">
    <property type="entry name" value="DExx_box_DNA_helicase_dom_sf"/>
</dbReference>
<dbReference type="InterPro" id="IPR000212">
    <property type="entry name" value="DNA_helicase_UvrD/REP"/>
</dbReference>
<evidence type="ECO:0000313" key="6">
    <source>
        <dbReference type="EMBL" id="CAB4565505.1"/>
    </source>
</evidence>
<reference evidence="6" key="1">
    <citation type="submission" date="2020-05" db="EMBL/GenBank/DDBJ databases">
        <authorList>
            <person name="Chiriac C."/>
            <person name="Salcher M."/>
            <person name="Ghai R."/>
            <person name="Kavagutti S V."/>
        </authorList>
    </citation>
    <scope>NUCLEOTIDE SEQUENCE</scope>
</reference>
<dbReference type="InterPro" id="IPR027417">
    <property type="entry name" value="P-loop_NTPase"/>
</dbReference>
<dbReference type="GO" id="GO:0016787">
    <property type="term" value="F:hydrolase activity"/>
    <property type="evidence" value="ECO:0007669"/>
    <property type="project" value="UniProtKB-KW"/>
</dbReference>
<dbReference type="EMBL" id="CAEZTM010000011">
    <property type="protein sequence ID" value="CAB4565505.1"/>
    <property type="molecule type" value="Genomic_DNA"/>
</dbReference>
<name>A0A6J6DRI2_9ZZZZ</name>
<dbReference type="GO" id="GO:0005524">
    <property type="term" value="F:ATP binding"/>
    <property type="evidence" value="ECO:0007669"/>
    <property type="project" value="UniProtKB-KW"/>
</dbReference>
<evidence type="ECO:0000256" key="4">
    <source>
        <dbReference type="ARBA" id="ARBA00022840"/>
    </source>
</evidence>
<evidence type="ECO:0000259" key="5">
    <source>
        <dbReference type="PROSITE" id="PS51198"/>
    </source>
</evidence>
<evidence type="ECO:0000256" key="1">
    <source>
        <dbReference type="ARBA" id="ARBA00022741"/>
    </source>
</evidence>
<dbReference type="GO" id="GO:0003677">
    <property type="term" value="F:DNA binding"/>
    <property type="evidence" value="ECO:0007669"/>
    <property type="project" value="InterPro"/>
</dbReference>
<sequence>MEANPAAIVAREASATSLIVGAPGSGKSTLLMSRLVHLAGAGSPVDGLIILTPSRAQASMVRDRAGLALGRATWGPRVRSVASLAFLCVQSANRQAGAPAPDLVSASQTDADIASLLLGHAEDGSGPQWPHPLAAMVRELPVFRQELREWMARATDYGLDNETLDAVADTHGRPEWKAAAAFRAEYQAVLASARPGAFDSSEIIRRAIVVLEGGLPSGLDSLVHVCVDDVHDMTQASLDFLDALKNLGLGLTIVAEPDVAGNTFRGSEPEGLSRLASAWSLTPEVLPSVHRHGHAIRGVVASVTEKIGTAGMGLQRRAPSVVGEPGQVFTLVAPSAHRESGDIASFIMTSHLQHGVPLDRIAVVARRGSRVQRLVRELTNHGIAARANLAGVALRDQPAARDLVELVAVGLGLRPLGPQTAVALLSGRYGLMTTQELRRLRFALRLLADPDQPYQPIDQILADALGHRGGFALVDASVGAKATTIAQILDDIRGASPGTPVTELLWMAWSASSARLGWEAGALAGGERSGGAHRALDAVVALFHQAADFVEAQPGASSAVFIENTLEAEVPDDVVLPASAWSAVTVSTPSGLQGTEFDVVIVSGVEEGVWPDLRLRGSLLRSHQMVRSARGEAGDVLNERKIVKDDELRLFAMALSRATTTVLVTATDSEEAPPSPLFHLVDAQATRIQSRPEGPLSERTLTGLLRRDLVRAVERGADTGRLANDLAILASLGVAGAHPRDWWGIAEPSSQGPLFPEGDVPVSPSGLATLEESPVEWFLDTLARNESAPERGLGSLLHRALEEHPRGSALEMWEVVDHSFGQLDYEPGWVQSLQRRLARAMVDAMADYLRDREGEGFVLAGVEQGFQMRFGRAIVRGVIDRVEVTPENTLLVVDLKTGQHVTDAGVVDNPQMFAYQLALQSPELLVELGRADMGHAGAVLLFVKSGVGGKRYRLATQAPLDDAAKEAFLERLDKAVAIICAAEFAGAPRVFGSGGHSRHRWHFVGQVCGDV</sequence>
<dbReference type="SMART" id="SM00382">
    <property type="entry name" value="AAA"/>
    <property type="match status" value="1"/>
</dbReference>
<keyword evidence="2" id="KW-0378">Hydrolase</keyword>
<dbReference type="SUPFAM" id="SSF52540">
    <property type="entry name" value="P-loop containing nucleoside triphosphate hydrolases"/>
    <property type="match status" value="1"/>
</dbReference>
<evidence type="ECO:0000256" key="3">
    <source>
        <dbReference type="ARBA" id="ARBA00022806"/>
    </source>
</evidence>